<comment type="caution">
    <text evidence="2">The sequence shown here is derived from an EMBL/GenBank/DDBJ whole genome shotgun (WGS) entry which is preliminary data.</text>
</comment>
<organism evidence="2 3">
    <name type="scientific">Novosphingobium lindaniclasticum LE124</name>
    <dbReference type="NCBI Taxonomy" id="1096930"/>
    <lineage>
        <taxon>Bacteria</taxon>
        <taxon>Pseudomonadati</taxon>
        <taxon>Pseudomonadota</taxon>
        <taxon>Alphaproteobacteria</taxon>
        <taxon>Sphingomonadales</taxon>
        <taxon>Sphingomonadaceae</taxon>
        <taxon>Novosphingobium</taxon>
    </lineage>
</organism>
<evidence type="ECO:0000256" key="1">
    <source>
        <dbReference type="SAM" id="MobiDB-lite"/>
    </source>
</evidence>
<keyword evidence="3" id="KW-1185">Reference proteome</keyword>
<dbReference type="EMBL" id="ATHL01000127">
    <property type="protein sequence ID" value="EQB09669.1"/>
    <property type="molecule type" value="Genomic_DNA"/>
</dbReference>
<evidence type="ECO:0000313" key="3">
    <source>
        <dbReference type="Proteomes" id="UP000015527"/>
    </source>
</evidence>
<feature type="region of interest" description="Disordered" evidence="1">
    <location>
        <begin position="40"/>
        <end position="71"/>
    </location>
</feature>
<dbReference type="AlphaFoldDB" id="T0IJ36"/>
<feature type="compositionally biased region" description="Polar residues" evidence="1">
    <location>
        <begin position="59"/>
        <end position="71"/>
    </location>
</feature>
<dbReference type="eggNOG" id="ENOG502ZJFD">
    <property type="taxonomic scope" value="Bacteria"/>
</dbReference>
<accession>T0IJ36</accession>
<sequence length="134" mass="13741">MGVSLGLSHVILAGALTASAAGIGGFFYGTGVGAAQEQAAQKRAHDAARAERDRLQGQIDASTERSQTAEYARQTNVREIYHESQKVIERPVYRNVCVDADGVGLLDRAASVANGESVASAAGTAPGAAEGAAR</sequence>
<feature type="compositionally biased region" description="Basic and acidic residues" evidence="1">
    <location>
        <begin position="43"/>
        <end position="55"/>
    </location>
</feature>
<dbReference type="RefSeq" id="WP_021235514.1">
    <property type="nucleotide sequence ID" value="NZ_ATHL01000127.1"/>
</dbReference>
<evidence type="ECO:0000313" key="2">
    <source>
        <dbReference type="EMBL" id="EQB09669.1"/>
    </source>
</evidence>
<name>T0IJ36_9SPHN</name>
<reference evidence="2 3" key="1">
    <citation type="journal article" date="2013" name="Genome Announc.">
        <title>Genome Sequence of Novosphingobium lindaniclasticum LE124T, Isolated from a Hexachlorocyclohexane Dumpsite.</title>
        <authorList>
            <person name="Saxena A."/>
            <person name="Nayyar N."/>
            <person name="Sangwan N."/>
            <person name="Kumari R."/>
            <person name="Khurana J.P."/>
            <person name="Lal R."/>
        </authorList>
    </citation>
    <scope>NUCLEOTIDE SEQUENCE [LARGE SCALE GENOMIC DNA]</scope>
    <source>
        <strain evidence="2 3">LE124</strain>
    </source>
</reference>
<proteinExistence type="predicted"/>
<protein>
    <submittedName>
        <fullName evidence="2">Uncharacterized protein</fullName>
    </submittedName>
</protein>
<dbReference type="Proteomes" id="UP000015527">
    <property type="component" value="Unassembled WGS sequence"/>
</dbReference>
<gene>
    <name evidence="2" type="ORF">L284_18815</name>
</gene>
<dbReference type="PATRIC" id="fig|1096930.3.peg.3716"/>